<dbReference type="Pfam" id="PF05159">
    <property type="entry name" value="Capsule_synth"/>
    <property type="match status" value="1"/>
</dbReference>
<protein>
    <submittedName>
        <fullName evidence="1">Capsular biosynthesis protein</fullName>
    </submittedName>
</protein>
<dbReference type="Proteomes" id="UP000297385">
    <property type="component" value="Unassembled WGS sequence"/>
</dbReference>
<dbReference type="GO" id="GO:0000271">
    <property type="term" value="P:polysaccharide biosynthetic process"/>
    <property type="evidence" value="ECO:0007669"/>
    <property type="project" value="InterPro"/>
</dbReference>
<dbReference type="EMBL" id="SNVI01000002">
    <property type="protein sequence ID" value="TFE40606.1"/>
    <property type="molecule type" value="Genomic_DNA"/>
</dbReference>
<evidence type="ECO:0000313" key="1">
    <source>
        <dbReference type="EMBL" id="TFE40606.1"/>
    </source>
</evidence>
<proteinExistence type="predicted"/>
<dbReference type="RefSeq" id="WP_134462883.1">
    <property type="nucleotide sequence ID" value="NZ_JBHMFL010000076.1"/>
</dbReference>
<reference evidence="1 2" key="1">
    <citation type="submission" date="2019-03" db="EMBL/GenBank/DDBJ databases">
        <title>Complete Genome Sequence of Paraburkholderia dipogonis ICMP 19430T, a Nitrogen-fixing Symbiont of the South African Invasive Legume Dipogon lignosus in New Zealand.</title>
        <authorList>
            <person name="De Meyer S.E."/>
        </authorList>
    </citation>
    <scope>NUCLEOTIDE SEQUENCE [LARGE SCALE GENOMIC DNA]</scope>
    <source>
        <strain evidence="1 2">ICMP 19430</strain>
    </source>
</reference>
<dbReference type="GeneID" id="97306842"/>
<name>A0A4Y8MSW0_9BURK</name>
<dbReference type="InterPro" id="IPR007833">
    <property type="entry name" value="Capsule_polysaccharide_synth"/>
</dbReference>
<dbReference type="AlphaFoldDB" id="A0A4Y8MSW0"/>
<accession>A0A4Y8MSW0</accession>
<gene>
    <name evidence="1" type="ORF">E2553_28190</name>
</gene>
<evidence type="ECO:0000313" key="2">
    <source>
        <dbReference type="Proteomes" id="UP000297385"/>
    </source>
</evidence>
<comment type="caution">
    <text evidence="1">The sequence shown here is derived from an EMBL/GenBank/DDBJ whole genome shotgun (WGS) entry which is preliminary data.</text>
</comment>
<sequence length="426" mass="48103">MKTKVVTLVYYHPMARFFCAIEDAWKQLDPDVEFLHLAVFPSAWAYFRLHGRATKALSWKAFLTRSKDSSTDPDVISALIRFHSSDPGMTDPQRDALNRQARAMLEVSRSVIEQFDPDVAILSGDTRLPAEVLMRTLTDSRAATWFFEQGPYRTTLLDREGVNANCSFRTALADLPATGPELVVPNQRPRWNNRLYSMVDKFIVAQSRLTGLLPPDLRPYRLEKCPSSRYKALVRQSDAVSDRRKTLLLAMQVPEDANNIYHNPLQLSDAGLIEFVMSGIPPDWKVVVREHPLYRRKYSAAFYALVARMERIELSGRSLSDDIARTCITVTVNSLTGLDAFAAGHRVIVLGESFYDHLNGILPARTPAELGHLVEHPTDRSKPAPNMLLGALVDRYFFPGHFTDVDLGYTHGIAARVMESLRVETR</sequence>
<dbReference type="GO" id="GO:0015774">
    <property type="term" value="P:polysaccharide transport"/>
    <property type="evidence" value="ECO:0007669"/>
    <property type="project" value="InterPro"/>
</dbReference>
<organism evidence="1 2">
    <name type="scientific">Paraburkholderia dipogonis</name>
    <dbReference type="NCBI Taxonomy" id="1211383"/>
    <lineage>
        <taxon>Bacteria</taxon>
        <taxon>Pseudomonadati</taxon>
        <taxon>Pseudomonadota</taxon>
        <taxon>Betaproteobacteria</taxon>
        <taxon>Burkholderiales</taxon>
        <taxon>Burkholderiaceae</taxon>
        <taxon>Paraburkholderia</taxon>
    </lineage>
</organism>